<dbReference type="Proteomes" id="UP000247702">
    <property type="component" value="Unassembled WGS sequence"/>
</dbReference>
<feature type="domain" description="Integrase catalytic" evidence="1">
    <location>
        <begin position="87"/>
        <end position="267"/>
    </location>
</feature>
<reference evidence="3" key="2">
    <citation type="submission" date="2019-10" db="EMBL/GenBank/DDBJ databases">
        <title>Conservation and host-specific expression of non-tandemly repeated heterogenous ribosome RNA gene in arbuscular mycorrhizal fungi.</title>
        <authorList>
            <person name="Maeda T."/>
            <person name="Kobayashi Y."/>
            <person name="Nakagawa T."/>
            <person name="Ezawa T."/>
            <person name="Yamaguchi K."/>
            <person name="Bino T."/>
            <person name="Nishimoto Y."/>
            <person name="Shigenobu S."/>
            <person name="Kawaguchi M."/>
        </authorList>
    </citation>
    <scope>NUCLEOTIDE SEQUENCE</scope>
    <source>
        <strain evidence="3">HR1</strain>
    </source>
</reference>
<keyword evidence="6" id="KW-1185">Reference proteome</keyword>
<dbReference type="InterPro" id="IPR036397">
    <property type="entry name" value="RNaseH_sf"/>
</dbReference>
<evidence type="ECO:0000313" key="3">
    <source>
        <dbReference type="EMBL" id="GES91397.1"/>
    </source>
</evidence>
<dbReference type="AlphaFoldDB" id="A0A2Z6REI5"/>
<evidence type="ECO:0000259" key="1">
    <source>
        <dbReference type="PROSITE" id="PS50994"/>
    </source>
</evidence>
<evidence type="ECO:0000313" key="5">
    <source>
        <dbReference type="EMBL" id="GET03661.1"/>
    </source>
</evidence>
<dbReference type="SUPFAM" id="SSF53098">
    <property type="entry name" value="Ribonuclease H-like"/>
    <property type="match status" value="1"/>
</dbReference>
<organism evidence="2 6">
    <name type="scientific">Rhizophagus clarus</name>
    <dbReference type="NCBI Taxonomy" id="94130"/>
    <lineage>
        <taxon>Eukaryota</taxon>
        <taxon>Fungi</taxon>
        <taxon>Fungi incertae sedis</taxon>
        <taxon>Mucoromycota</taxon>
        <taxon>Glomeromycotina</taxon>
        <taxon>Glomeromycetes</taxon>
        <taxon>Glomerales</taxon>
        <taxon>Glomeraceae</taxon>
        <taxon>Rhizophagus</taxon>
    </lineage>
</organism>
<dbReference type="InterPro" id="IPR012337">
    <property type="entry name" value="RNaseH-like_sf"/>
</dbReference>
<dbReference type="GO" id="GO:0005634">
    <property type="term" value="C:nucleus"/>
    <property type="evidence" value="ECO:0007669"/>
    <property type="project" value="UniProtKB-ARBA"/>
</dbReference>
<dbReference type="EMBL" id="BEXD01001937">
    <property type="protein sequence ID" value="GBB96394.1"/>
    <property type="molecule type" value="Genomic_DNA"/>
</dbReference>
<evidence type="ECO:0000313" key="6">
    <source>
        <dbReference type="Proteomes" id="UP000247702"/>
    </source>
</evidence>
<evidence type="ECO:0000313" key="2">
    <source>
        <dbReference type="EMBL" id="GBB96394.1"/>
    </source>
</evidence>
<dbReference type="PROSITE" id="PS50994">
    <property type="entry name" value="INTEGRASE"/>
    <property type="match status" value="1"/>
</dbReference>
<proteinExistence type="predicted"/>
<gene>
    <name evidence="3" type="ORF">RCL2_001821600</name>
    <name evidence="4" type="ORF">RCL2_002011900</name>
    <name evidence="5" type="ORF">RCL2_002999000</name>
    <name evidence="2" type="ORF">RclHR1_27410001</name>
</gene>
<dbReference type="GO" id="GO:0015074">
    <property type="term" value="P:DNA integration"/>
    <property type="evidence" value="ECO:0007669"/>
    <property type="project" value="InterPro"/>
</dbReference>
<dbReference type="EMBL" id="BLAL01000228">
    <property type="protein sequence ID" value="GES93364.1"/>
    <property type="molecule type" value="Genomic_DNA"/>
</dbReference>
<dbReference type="InterPro" id="IPR001584">
    <property type="entry name" value="Integrase_cat-core"/>
</dbReference>
<accession>A0A2Z6REI5</accession>
<dbReference type="EMBL" id="BLAL01000202">
    <property type="protein sequence ID" value="GES91397.1"/>
    <property type="molecule type" value="Genomic_DNA"/>
</dbReference>
<comment type="caution">
    <text evidence="2">The sequence shown here is derived from an EMBL/GenBank/DDBJ whole genome shotgun (WGS) entry which is preliminary data.</text>
</comment>
<dbReference type="Gene3D" id="3.30.420.10">
    <property type="entry name" value="Ribonuclease H-like superfamily/Ribonuclease H"/>
    <property type="match status" value="1"/>
</dbReference>
<dbReference type="Proteomes" id="UP000615446">
    <property type="component" value="Unassembled WGS sequence"/>
</dbReference>
<dbReference type="OrthoDB" id="2344127at2759"/>
<reference evidence="2 6" key="1">
    <citation type="submission" date="2017-11" db="EMBL/GenBank/DDBJ databases">
        <title>The genome of Rhizophagus clarus HR1 reveals common genetic basis of auxotrophy among arbuscular mycorrhizal fungi.</title>
        <authorList>
            <person name="Kobayashi Y."/>
        </authorList>
    </citation>
    <scope>NUCLEOTIDE SEQUENCE [LARGE SCALE GENOMIC DNA]</scope>
    <source>
        <strain evidence="2 6">HR1</strain>
    </source>
</reference>
<sequence>MSAQPSLLPIIPIDSGEARNLDISIALKKIYYQPIGYQRNAKKLFEASIKAGYDFTIDEVNDWLERQAVHQIHKPRPRYIPYASFSSITIPNEVHQADVLYMPYDKVGRVTYLFCLNIVDVASRYKASVPIGAYSVKDREGILTSKTIARAFKSIYDDESHPLVWPKLLITDRGSEFKGECEVLMMEHNVKIQKAKSKRTMGIVERYNQTLAKRLFRIQDAHDLLTLHLSERSRSWVQNLPIIVEDINNSITRQIGISPAKAIKKNQVKAKPSWPARRSIGYDEAILPSYTEVRYLFEPSDLEGGKKRATDCNWSLEVFIIESYLLKENQPVLYKLYNGPERSFVREELQIVKDVQLPPQWILKH</sequence>
<dbReference type="GO" id="GO:0003676">
    <property type="term" value="F:nucleic acid binding"/>
    <property type="evidence" value="ECO:0007669"/>
    <property type="project" value="InterPro"/>
</dbReference>
<dbReference type="PANTHER" id="PTHR46585:SF1">
    <property type="entry name" value="CHROMO DOMAIN-CONTAINING PROTEIN"/>
    <property type="match status" value="1"/>
</dbReference>
<name>A0A2Z6REI5_9GLOM</name>
<dbReference type="PANTHER" id="PTHR46585">
    <property type="entry name" value="INTEGRASE CORE DOMAIN CONTAINING PROTEIN"/>
    <property type="match status" value="1"/>
</dbReference>
<evidence type="ECO:0000313" key="4">
    <source>
        <dbReference type="EMBL" id="GES93364.1"/>
    </source>
</evidence>
<protein>
    <recommendedName>
        <fullName evidence="1">Integrase catalytic domain-containing protein</fullName>
    </recommendedName>
</protein>
<dbReference type="EMBL" id="BLAL01000324">
    <property type="protein sequence ID" value="GET03661.1"/>
    <property type="molecule type" value="Genomic_DNA"/>
</dbReference>